<accession>A0ABT5I3G7</accession>
<dbReference type="Pfam" id="PF02321">
    <property type="entry name" value="OEP"/>
    <property type="match status" value="2"/>
</dbReference>
<dbReference type="InterPro" id="IPR010131">
    <property type="entry name" value="MdtP/NodT-like"/>
</dbReference>
<evidence type="ECO:0000313" key="3">
    <source>
        <dbReference type="EMBL" id="MDC7690721.1"/>
    </source>
</evidence>
<dbReference type="NCBIfam" id="TIGR01845">
    <property type="entry name" value="outer_NodT"/>
    <property type="match status" value="1"/>
</dbReference>
<reference evidence="3 4" key="1">
    <citation type="submission" date="2023-01" db="EMBL/GenBank/DDBJ databases">
        <title>Novel species of the genus Vogesella isolated from rivers.</title>
        <authorList>
            <person name="Lu H."/>
        </authorList>
    </citation>
    <scope>NUCLEOTIDE SEQUENCE [LARGE SCALE GENOMIC DNA]</scope>
    <source>
        <strain evidence="3 4">SH7W</strain>
    </source>
</reference>
<evidence type="ECO:0000256" key="1">
    <source>
        <dbReference type="ARBA" id="ARBA00007613"/>
    </source>
</evidence>
<keyword evidence="2" id="KW-1134">Transmembrane beta strand</keyword>
<feature type="signal peptide" evidence="2">
    <location>
        <begin position="1"/>
        <end position="26"/>
    </location>
</feature>
<protein>
    <submittedName>
        <fullName evidence="3">Efflux transporter outer membrane subunit</fullName>
    </submittedName>
</protein>
<dbReference type="EMBL" id="JAQQKY010000004">
    <property type="protein sequence ID" value="MDC7690721.1"/>
    <property type="molecule type" value="Genomic_DNA"/>
</dbReference>
<dbReference type="InterPro" id="IPR003423">
    <property type="entry name" value="OMP_efflux"/>
</dbReference>
<dbReference type="Proteomes" id="UP001221566">
    <property type="component" value="Unassembled WGS sequence"/>
</dbReference>
<dbReference type="SUPFAM" id="SSF56954">
    <property type="entry name" value="Outer membrane efflux proteins (OEP)"/>
    <property type="match status" value="1"/>
</dbReference>
<dbReference type="Gene3D" id="1.20.1600.10">
    <property type="entry name" value="Outer membrane efflux proteins (OEP)"/>
    <property type="match status" value="1"/>
</dbReference>
<dbReference type="PANTHER" id="PTHR30203">
    <property type="entry name" value="OUTER MEMBRANE CATION EFFLUX PROTEIN"/>
    <property type="match status" value="1"/>
</dbReference>
<organism evidence="3 4">
    <name type="scientific">Vogesella indigofera</name>
    <name type="common">Pseudomonas indigofera</name>
    <dbReference type="NCBI Taxonomy" id="45465"/>
    <lineage>
        <taxon>Bacteria</taxon>
        <taxon>Pseudomonadati</taxon>
        <taxon>Pseudomonadota</taxon>
        <taxon>Betaproteobacteria</taxon>
        <taxon>Neisseriales</taxon>
        <taxon>Chromobacteriaceae</taxon>
        <taxon>Vogesella</taxon>
    </lineage>
</organism>
<proteinExistence type="inferred from homology"/>
<comment type="subcellular location">
    <subcellularLocation>
        <location evidence="2">Cell membrane</location>
        <topology evidence="2">Lipid-anchor</topology>
    </subcellularLocation>
</comment>
<comment type="caution">
    <text evidence="3">The sequence shown here is derived from an EMBL/GenBank/DDBJ whole genome shotgun (WGS) entry which is preliminary data.</text>
</comment>
<gene>
    <name evidence="3" type="ORF">PQU93_07995</name>
</gene>
<evidence type="ECO:0000313" key="4">
    <source>
        <dbReference type="Proteomes" id="UP001221566"/>
    </source>
</evidence>
<dbReference type="RefSeq" id="WP_272802950.1">
    <property type="nucleotide sequence ID" value="NZ_JAQQKY010000004.1"/>
</dbReference>
<dbReference type="Gene3D" id="2.20.200.10">
    <property type="entry name" value="Outer membrane efflux proteins (OEP)"/>
    <property type="match status" value="1"/>
</dbReference>
<comment type="similarity">
    <text evidence="1 2">Belongs to the outer membrane factor (OMF) (TC 1.B.17) family.</text>
</comment>
<evidence type="ECO:0000256" key="2">
    <source>
        <dbReference type="RuleBase" id="RU362097"/>
    </source>
</evidence>
<keyword evidence="2" id="KW-0449">Lipoprotein</keyword>
<keyword evidence="2" id="KW-0472">Membrane</keyword>
<keyword evidence="2" id="KW-0564">Palmitate</keyword>
<keyword evidence="2" id="KW-0732">Signal</keyword>
<feature type="chain" id="PRO_5044989424" evidence="2">
    <location>
        <begin position="27"/>
        <end position="486"/>
    </location>
</feature>
<dbReference type="PROSITE" id="PS51257">
    <property type="entry name" value="PROKAR_LIPOPROTEIN"/>
    <property type="match status" value="1"/>
</dbReference>
<keyword evidence="4" id="KW-1185">Reference proteome</keyword>
<keyword evidence="2" id="KW-0812">Transmembrane</keyword>
<dbReference type="PANTHER" id="PTHR30203:SF25">
    <property type="entry name" value="OUTER MEMBRANE PROTEIN-RELATED"/>
    <property type="match status" value="1"/>
</dbReference>
<name>A0ABT5I3G7_VOGIN</name>
<sequence length="486" mass="51090">MLAKHPLALLIAASLLTGCAVGPDYARPDMPMPERYLGAATVEQRHASTRADLAAWWEGFGDPQLSRYVMLALEQNLDLAQASARVVQARAGLGAAHAALLPAGNVSGQAARAYQSVETPLGQILNSTPGFDRYGNAYEADLAASWELDLFGGLRRGREAALSEYQASAAGATATRLAVAAQTADIYISIRGLQTRLDVARRQVQKQQELLKIIQLLYGKGLAAELQVNQAEGALAQAQASVPVLETGLDAAMNALDVMLGSSPGTHRAELAEVGSIPVAPGIAAAGSPGELLRRRPDLIVAERRLAASNARIGVAMAEYYPKFSLSGLIGSATAVSAGNLFTSGASQAAGVLGLRWRLFDFARINAQIDQARGQEAERLAAYRLAVLRATEDVENAFSALVKREQQAVALARGVDSLGRARSASVAAYQKGVVSLIEVLQADESLLRASDAHAQAQTESARAAVAAFKALGGGWQPHESEVLAIK</sequence>